<sequence>MDAGSWKRLHQAVEFYVDRGYTYVDAPWAVGRRVMDMTCPRPDLASPLEDKFLVGSAEQSFLELEIDTLGTGRFVALTPCFRVADAGRSVNHSPYFMKVELYSNSALRRERVLRRMIEDAKACFTMLGATNLELHNIQDETAKFAQDIVWRGLELGSYGIRKRQHPVLEEEHIWIYGTGLAEPRFSQALRRY</sequence>
<evidence type="ECO:0000313" key="2">
    <source>
        <dbReference type="Proteomes" id="UP000259421"/>
    </source>
</evidence>
<evidence type="ECO:0000313" key="1">
    <source>
        <dbReference type="EMBL" id="AXQ69171.1"/>
    </source>
</evidence>
<dbReference type="EMBL" id="MH588546">
    <property type="protein sequence ID" value="AXQ69171.1"/>
    <property type="molecule type" value="Genomic_DNA"/>
</dbReference>
<protein>
    <submittedName>
        <fullName evidence="1">Uncharacterized protein</fullName>
    </submittedName>
</protein>
<name>A0A385EBA1_9CAUD</name>
<dbReference type="Proteomes" id="UP000259421">
    <property type="component" value="Segment"/>
</dbReference>
<reference evidence="1 2" key="2">
    <citation type="submission" date="2018-09" db="EMBL/GenBank/DDBJ databases">
        <title>Giant CbK-like Caulobacter bacteriophages have genetically divergent genomes.</title>
        <authorList>
            <person name="Wilson K."/>
            <person name="Ely B."/>
        </authorList>
    </citation>
    <scope>NUCLEOTIDE SEQUENCE [LARGE SCALE GENOMIC DNA]</scope>
</reference>
<gene>
    <name evidence="1" type="ORF">CcrBL9_gp147</name>
</gene>
<proteinExistence type="predicted"/>
<keyword evidence="2" id="KW-1185">Reference proteome</keyword>
<reference evidence="2" key="1">
    <citation type="submission" date="2018-07" db="EMBL/GenBank/DDBJ databases">
        <title>Giant CbK-like Caulobacter bacteriophages have genetically divergent genomes.</title>
        <authorList>
            <person name="Wilson K.M."/>
            <person name="Ely B."/>
        </authorList>
    </citation>
    <scope>NUCLEOTIDE SEQUENCE [LARGE SCALE GENOMIC DNA]</scope>
</reference>
<accession>A0A385EBA1</accession>
<organism evidence="1 2">
    <name type="scientific">Caulobacter phage CcrBL9</name>
    <dbReference type="NCBI Taxonomy" id="2283270"/>
    <lineage>
        <taxon>Viruses</taxon>
        <taxon>Duplodnaviria</taxon>
        <taxon>Heunggongvirae</taxon>
        <taxon>Uroviricota</taxon>
        <taxon>Caudoviricetes</taxon>
        <taxon>Jeanschmidtviridae</taxon>
        <taxon>Bertelyvirus</taxon>
        <taxon>Bertelyvirus BL9</taxon>
    </lineage>
</organism>